<dbReference type="RefSeq" id="WP_171245019.1">
    <property type="nucleotide sequence ID" value="NZ_JABEPQ010000005.1"/>
</dbReference>
<feature type="domain" description="Ribbon-helix-helix protein CopG" evidence="1">
    <location>
        <begin position="5"/>
        <end position="44"/>
    </location>
</feature>
<evidence type="ECO:0000313" key="3">
    <source>
        <dbReference type="Proteomes" id="UP000588586"/>
    </source>
</evidence>
<dbReference type="GO" id="GO:0006355">
    <property type="term" value="P:regulation of DNA-templated transcription"/>
    <property type="evidence" value="ECO:0007669"/>
    <property type="project" value="InterPro"/>
</dbReference>
<dbReference type="InterPro" id="IPR002145">
    <property type="entry name" value="CopG"/>
</dbReference>
<dbReference type="CDD" id="cd22231">
    <property type="entry name" value="RHH_NikR_HicB-like"/>
    <property type="match status" value="1"/>
</dbReference>
<dbReference type="Pfam" id="PF01402">
    <property type="entry name" value="RHH_1"/>
    <property type="match status" value="1"/>
</dbReference>
<dbReference type="Proteomes" id="UP000588586">
    <property type="component" value="Unassembled WGS sequence"/>
</dbReference>
<dbReference type="EMBL" id="JABEPQ010000005">
    <property type="protein sequence ID" value="NNM47895.1"/>
    <property type="molecule type" value="Genomic_DNA"/>
</dbReference>
<name>A0A849HIY0_9MICO</name>
<sequence length="53" mass="5952">MKQQIAVRLDADLVATLDRLVASGGARSRADLIESALERELRRQLYERPVSVD</sequence>
<proteinExistence type="predicted"/>
<gene>
    <name evidence="2" type="ORF">HJG52_18065</name>
</gene>
<dbReference type="NCBIfam" id="NF041551">
    <property type="entry name" value="YlcI_YnfO_N"/>
    <property type="match status" value="1"/>
</dbReference>
<protein>
    <submittedName>
        <fullName evidence="2">Ribbon-helix-helix protein, CopG family</fullName>
    </submittedName>
</protein>
<dbReference type="InterPro" id="IPR013321">
    <property type="entry name" value="Arc_rbn_hlx_hlx"/>
</dbReference>
<reference evidence="2 3" key="1">
    <citation type="submission" date="2020-04" db="EMBL/GenBank/DDBJ databases">
        <title>Knoellia sp. isolate from air conditioner.</title>
        <authorList>
            <person name="Chea S."/>
            <person name="Kim D.-U."/>
        </authorList>
    </citation>
    <scope>NUCLEOTIDE SEQUENCE [LARGE SCALE GENOMIC DNA]</scope>
    <source>
        <strain evidence="2 3">DB2414S</strain>
    </source>
</reference>
<dbReference type="InterPro" id="IPR010985">
    <property type="entry name" value="Ribbon_hlx_hlx"/>
</dbReference>
<evidence type="ECO:0000259" key="1">
    <source>
        <dbReference type="Pfam" id="PF01402"/>
    </source>
</evidence>
<accession>A0A849HIY0</accession>
<dbReference type="AlphaFoldDB" id="A0A849HIY0"/>
<keyword evidence="3" id="KW-1185">Reference proteome</keyword>
<comment type="caution">
    <text evidence="2">The sequence shown here is derived from an EMBL/GenBank/DDBJ whole genome shotgun (WGS) entry which is preliminary data.</text>
</comment>
<organism evidence="2 3">
    <name type="scientific">Knoellia koreensis</name>
    <dbReference type="NCBI Taxonomy" id="2730921"/>
    <lineage>
        <taxon>Bacteria</taxon>
        <taxon>Bacillati</taxon>
        <taxon>Actinomycetota</taxon>
        <taxon>Actinomycetes</taxon>
        <taxon>Micrococcales</taxon>
        <taxon>Intrasporangiaceae</taxon>
        <taxon>Knoellia</taxon>
    </lineage>
</organism>
<dbReference type="SUPFAM" id="SSF47598">
    <property type="entry name" value="Ribbon-helix-helix"/>
    <property type="match status" value="1"/>
</dbReference>
<evidence type="ECO:0000313" key="2">
    <source>
        <dbReference type="EMBL" id="NNM47895.1"/>
    </source>
</evidence>
<dbReference type="Gene3D" id="1.10.1220.10">
    <property type="entry name" value="Met repressor-like"/>
    <property type="match status" value="1"/>
</dbReference>